<dbReference type="EMBL" id="QKZV01000001">
    <property type="protein sequence ID" value="PZX65912.1"/>
    <property type="molecule type" value="Genomic_DNA"/>
</dbReference>
<dbReference type="InterPro" id="IPR013099">
    <property type="entry name" value="K_chnl_dom"/>
</dbReference>
<dbReference type="GO" id="GO:0034765">
    <property type="term" value="P:regulation of monoatomic ion transmembrane transport"/>
    <property type="evidence" value="ECO:0007669"/>
    <property type="project" value="TreeGrafter"/>
</dbReference>
<dbReference type="GO" id="GO:0034702">
    <property type="term" value="C:monoatomic ion channel complex"/>
    <property type="evidence" value="ECO:0007669"/>
    <property type="project" value="UniProtKB-KW"/>
</dbReference>
<keyword evidence="9 11" id="KW-0472">Membrane</keyword>
<evidence type="ECO:0000256" key="9">
    <source>
        <dbReference type="ARBA" id="ARBA00023136"/>
    </source>
</evidence>
<dbReference type="Pfam" id="PF07885">
    <property type="entry name" value="Ion_trans_2"/>
    <property type="match status" value="1"/>
</dbReference>
<feature type="domain" description="Potassium channel" evidence="12">
    <location>
        <begin position="74"/>
        <end position="150"/>
    </location>
</feature>
<evidence type="ECO:0000256" key="2">
    <source>
        <dbReference type="ARBA" id="ARBA00022448"/>
    </source>
</evidence>
<evidence type="ECO:0000259" key="12">
    <source>
        <dbReference type="Pfam" id="PF07885"/>
    </source>
</evidence>
<keyword evidence="7 11" id="KW-1133">Transmembrane helix</keyword>
<organism evidence="14 15">
    <name type="scientific">Hydrotalea sandarakina</name>
    <dbReference type="NCBI Taxonomy" id="1004304"/>
    <lineage>
        <taxon>Bacteria</taxon>
        <taxon>Pseudomonadati</taxon>
        <taxon>Bacteroidota</taxon>
        <taxon>Chitinophagia</taxon>
        <taxon>Chitinophagales</taxon>
        <taxon>Chitinophagaceae</taxon>
        <taxon>Hydrotalea</taxon>
    </lineage>
</organism>
<keyword evidence="8" id="KW-0406">Ion transport</keyword>
<dbReference type="SUPFAM" id="SSF81296">
    <property type="entry name" value="E set domains"/>
    <property type="match status" value="1"/>
</dbReference>
<feature type="transmembrane region" description="Helical" evidence="11">
    <location>
        <begin position="127"/>
        <end position="152"/>
    </location>
</feature>
<dbReference type="SUPFAM" id="SSF81324">
    <property type="entry name" value="Voltage-gated potassium channels"/>
    <property type="match status" value="1"/>
</dbReference>
<dbReference type="InterPro" id="IPR014756">
    <property type="entry name" value="Ig_E-set"/>
</dbReference>
<keyword evidence="5" id="KW-0851">Voltage-gated channel</keyword>
<evidence type="ECO:0000256" key="3">
    <source>
        <dbReference type="ARBA" id="ARBA00022538"/>
    </source>
</evidence>
<keyword evidence="10 14" id="KW-0407">Ion channel</keyword>
<evidence type="ECO:0000256" key="7">
    <source>
        <dbReference type="ARBA" id="ARBA00022989"/>
    </source>
</evidence>
<evidence type="ECO:0000256" key="8">
    <source>
        <dbReference type="ARBA" id="ARBA00023065"/>
    </source>
</evidence>
<keyword evidence="6" id="KW-0630">Potassium</keyword>
<dbReference type="Gene3D" id="1.10.287.70">
    <property type="match status" value="1"/>
</dbReference>
<dbReference type="InterPro" id="IPR016449">
    <property type="entry name" value="K_chnl_inward-rec_Kir"/>
</dbReference>
<evidence type="ECO:0000256" key="6">
    <source>
        <dbReference type="ARBA" id="ARBA00022958"/>
    </source>
</evidence>
<keyword evidence="2" id="KW-0813">Transport</keyword>
<name>A0A2W7TS29_9BACT</name>
<evidence type="ECO:0000256" key="1">
    <source>
        <dbReference type="ARBA" id="ARBA00004141"/>
    </source>
</evidence>
<dbReference type="Proteomes" id="UP000249720">
    <property type="component" value="Unassembled WGS sequence"/>
</dbReference>
<feature type="domain" description="Inward rectifier potassium channel C-terminal" evidence="13">
    <location>
        <begin position="162"/>
        <end position="300"/>
    </location>
</feature>
<dbReference type="Pfam" id="PF17655">
    <property type="entry name" value="IRK_C"/>
    <property type="match status" value="1"/>
</dbReference>
<reference evidence="14 15" key="1">
    <citation type="submission" date="2018-06" db="EMBL/GenBank/DDBJ databases">
        <title>Genomic Encyclopedia of Archaeal and Bacterial Type Strains, Phase II (KMG-II): from individual species to whole genera.</title>
        <authorList>
            <person name="Goeker M."/>
        </authorList>
    </citation>
    <scope>NUCLEOTIDE SEQUENCE [LARGE SCALE GENOMIC DNA]</scope>
    <source>
        <strain evidence="14 15">DSM 23241</strain>
    </source>
</reference>
<dbReference type="GO" id="GO:0005242">
    <property type="term" value="F:inward rectifier potassium channel activity"/>
    <property type="evidence" value="ECO:0007669"/>
    <property type="project" value="InterPro"/>
</dbReference>
<sequence length="323" mass="36404">MLFLKHINKKAKSETDTGLSTVSSLVGGRMLNRDGSPNLQVKGMRFFERLNIYHALLSMPLWRFLLIVVIFFIVINVLFAGVYLWIGLEHLGGIETHSTTEKFGEAFFFSAQTFTTVGYGRISPVGFMASFVASLEALCGLLSFAIATGLMYGRFARPKAYIQYSAHALFAPFKDGVALMMRLVPYTKNYLVNAEARFTISMKVFEEGVVKTRFFSAALDINKASTLMSNWTLVHPINHDSPLYGLKKEDIEAAETELLVFLEGFDESFSSTVVTRTSYTYREFVYGAKFKPMYHPSEDGNSTILYLDKLDDYEPATLNIQFV</sequence>
<gene>
    <name evidence="14" type="ORF">LX80_00406</name>
</gene>
<evidence type="ECO:0000256" key="10">
    <source>
        <dbReference type="ARBA" id="ARBA00023303"/>
    </source>
</evidence>
<dbReference type="Gene3D" id="2.60.40.1400">
    <property type="entry name" value="G protein-activated inward rectifier potassium channel 1"/>
    <property type="match status" value="1"/>
</dbReference>
<evidence type="ECO:0000313" key="14">
    <source>
        <dbReference type="EMBL" id="PZX65912.1"/>
    </source>
</evidence>
<dbReference type="GO" id="GO:0005886">
    <property type="term" value="C:plasma membrane"/>
    <property type="evidence" value="ECO:0007669"/>
    <property type="project" value="TreeGrafter"/>
</dbReference>
<dbReference type="InterPro" id="IPR041647">
    <property type="entry name" value="IRK_C"/>
</dbReference>
<keyword evidence="15" id="KW-1185">Reference proteome</keyword>
<dbReference type="PRINTS" id="PR01320">
    <property type="entry name" value="KIRCHANNEL"/>
</dbReference>
<dbReference type="PANTHER" id="PTHR11767">
    <property type="entry name" value="INWARD RECTIFIER POTASSIUM CHANNEL"/>
    <property type="match status" value="1"/>
</dbReference>
<dbReference type="RefSeq" id="WP_111293357.1">
    <property type="nucleotide sequence ID" value="NZ_QKZV01000001.1"/>
</dbReference>
<dbReference type="AlphaFoldDB" id="A0A2W7TS29"/>
<evidence type="ECO:0000313" key="15">
    <source>
        <dbReference type="Proteomes" id="UP000249720"/>
    </source>
</evidence>
<protein>
    <submittedName>
        <fullName evidence="14">Inward rectifier potassium channel</fullName>
    </submittedName>
</protein>
<comment type="caution">
    <text evidence="14">The sequence shown here is derived from an EMBL/GenBank/DDBJ whole genome shotgun (WGS) entry which is preliminary data.</text>
</comment>
<dbReference type="OrthoDB" id="9813518at2"/>
<accession>A0A2W7TS29</accession>
<keyword evidence="3" id="KW-0633">Potassium transport</keyword>
<keyword evidence="4 11" id="KW-0812">Transmembrane</keyword>
<evidence type="ECO:0000256" key="4">
    <source>
        <dbReference type="ARBA" id="ARBA00022692"/>
    </source>
</evidence>
<evidence type="ECO:0000256" key="5">
    <source>
        <dbReference type="ARBA" id="ARBA00022882"/>
    </source>
</evidence>
<feature type="transmembrane region" description="Helical" evidence="11">
    <location>
        <begin position="64"/>
        <end position="86"/>
    </location>
</feature>
<evidence type="ECO:0000259" key="13">
    <source>
        <dbReference type="Pfam" id="PF17655"/>
    </source>
</evidence>
<dbReference type="PANTHER" id="PTHR11767:SF102">
    <property type="entry name" value="INWARDLY RECTIFYING POTASSIUM CHANNEL 1, ISOFORM F"/>
    <property type="match status" value="1"/>
</dbReference>
<dbReference type="InterPro" id="IPR013518">
    <property type="entry name" value="K_chnl_inward-rec_Kir_cyto"/>
</dbReference>
<proteinExistence type="predicted"/>
<dbReference type="GO" id="GO:1990573">
    <property type="term" value="P:potassium ion import across plasma membrane"/>
    <property type="evidence" value="ECO:0007669"/>
    <property type="project" value="TreeGrafter"/>
</dbReference>
<evidence type="ECO:0000256" key="11">
    <source>
        <dbReference type="SAM" id="Phobius"/>
    </source>
</evidence>
<comment type="subcellular location">
    <subcellularLocation>
        <location evidence="1">Membrane</location>
        <topology evidence="1">Multi-pass membrane protein</topology>
    </subcellularLocation>
</comment>